<dbReference type="PANTHER" id="PTHR43581:SF4">
    <property type="entry name" value="ATP_GTP PHOSPHATASE"/>
    <property type="match status" value="1"/>
</dbReference>
<dbReference type="InterPro" id="IPR034139">
    <property type="entry name" value="TOPRIM_OLD"/>
</dbReference>
<dbReference type="InterPro" id="IPR051396">
    <property type="entry name" value="Bact_Antivir_Def_Nuclease"/>
</dbReference>
<evidence type="ECO:0000259" key="2">
    <source>
        <dbReference type="Pfam" id="PF13304"/>
    </source>
</evidence>
<evidence type="ECO:0000259" key="1">
    <source>
        <dbReference type="Pfam" id="PF13175"/>
    </source>
</evidence>
<evidence type="ECO:0000259" key="3">
    <source>
        <dbReference type="Pfam" id="PF20469"/>
    </source>
</evidence>
<organism evidence="4 5">
    <name type="scientific">Haloferax litoreum</name>
    <dbReference type="NCBI Taxonomy" id="2666140"/>
    <lineage>
        <taxon>Archaea</taxon>
        <taxon>Methanobacteriati</taxon>
        <taxon>Methanobacteriota</taxon>
        <taxon>Stenosarchaea group</taxon>
        <taxon>Halobacteria</taxon>
        <taxon>Halobacteriales</taxon>
        <taxon>Haloferacaceae</taxon>
        <taxon>Haloferax</taxon>
    </lineage>
</organism>
<dbReference type="Pfam" id="PF13304">
    <property type="entry name" value="AAA_21"/>
    <property type="match status" value="1"/>
</dbReference>
<dbReference type="AlphaFoldDB" id="A0A6A8GFG6"/>
<feature type="domain" description="ATPase AAA-type core" evidence="2">
    <location>
        <begin position="323"/>
        <end position="422"/>
    </location>
</feature>
<dbReference type="Pfam" id="PF13175">
    <property type="entry name" value="AAA_15"/>
    <property type="match status" value="1"/>
</dbReference>
<feature type="domain" description="OLD protein-like TOPRIM" evidence="3">
    <location>
        <begin position="470"/>
        <end position="537"/>
    </location>
</feature>
<sequence length="674" mass="75888">MIDGKEICIRKTPVTVVQIRRIFVENFKAIKGSGWIELEPNPTTIIGRNEAGKTSILNAISYLGNDDRVPDSKLNERGVAEFDGSGELVPVVTAELLIEAGDKTERKLPRGSGIETTYLTKFADGSREVFYKRAETSSPPEIFEAGVARNLLRKKLHSAGVEIPNNPAARNDTEAKEALMDFVLLESEYVRDTVGIFREIDSSISDVDYPELEEIGQVLQELLSDAEEASICSADVRDDFPPVIFEETTRKISDSISRSEIEDGGVGKPVLYNLVNSIDVNWTDSATGEIERKLNNLSRDLEYAINDAWSQKSVRIDIVPNFSEDDLTEIEIRVSDFQTHDGERARSPRDHPSDRSDGFHRFLTLYLDVISRKPENGSALVLLDDPGVYFHPIQKGEMLETISSDFAESSTVIYTTHSPFMINLQNPAGTRVIDQGSGTIKNRIMDAEEGSIRPVSEALGLSVGLDLFGASGRILAEGPTEYYLIPAISEYFRENDLEGLSLDGYRVLQMAGVGNSEKFSKWAVEEDIPFVILLDNDEPGEEMKDELVRDNPELEDCIQMLDEREEDDDRNVEFEDMFPPDEYLHAVNDRYSSFDEFTTIRVEDESEGWYIEDELYEGENLANIAKKLVENQIEHDFSKLKVAQTLGHRIRDGQVSTDSLDRFVQLFQTIKYEH</sequence>
<dbReference type="PANTHER" id="PTHR43581">
    <property type="entry name" value="ATP/GTP PHOSPHATASE"/>
    <property type="match status" value="1"/>
</dbReference>
<reference evidence="4 5" key="1">
    <citation type="submission" date="2019-11" db="EMBL/GenBank/DDBJ databases">
        <title>Whole genome sequence of Haloferax sp. MBLA0076.</title>
        <authorList>
            <person name="Seo M.-J."/>
            <person name="Cho E.-S."/>
        </authorList>
    </citation>
    <scope>NUCLEOTIDE SEQUENCE [LARGE SCALE GENOMIC DNA]</scope>
    <source>
        <strain evidence="4 5">MBLA0076</strain>
    </source>
</reference>
<evidence type="ECO:0000313" key="5">
    <source>
        <dbReference type="Proteomes" id="UP000439022"/>
    </source>
</evidence>
<dbReference type="Gene3D" id="3.40.50.300">
    <property type="entry name" value="P-loop containing nucleotide triphosphate hydrolases"/>
    <property type="match status" value="2"/>
</dbReference>
<dbReference type="Pfam" id="PF20469">
    <property type="entry name" value="OLD-like_TOPRIM"/>
    <property type="match status" value="1"/>
</dbReference>
<feature type="domain" description="Endonuclease GajA/Old nuclease/RecF-like AAA" evidence="1">
    <location>
        <begin position="19"/>
        <end position="70"/>
    </location>
</feature>
<protein>
    <submittedName>
        <fullName evidence="4">AAA family ATPase</fullName>
    </submittedName>
</protein>
<keyword evidence="5" id="KW-1185">Reference proteome</keyword>
<accession>A0A6A8GFG6</accession>
<proteinExistence type="predicted"/>
<dbReference type="EMBL" id="WKJO01000001">
    <property type="protein sequence ID" value="MRX21875.1"/>
    <property type="molecule type" value="Genomic_DNA"/>
</dbReference>
<dbReference type="InterPro" id="IPR003959">
    <property type="entry name" value="ATPase_AAA_core"/>
</dbReference>
<dbReference type="InterPro" id="IPR027417">
    <property type="entry name" value="P-loop_NTPase"/>
</dbReference>
<gene>
    <name evidence="4" type="ORF">GJR96_07885</name>
</gene>
<evidence type="ECO:0000313" key="4">
    <source>
        <dbReference type="EMBL" id="MRX21875.1"/>
    </source>
</evidence>
<comment type="caution">
    <text evidence="4">The sequence shown here is derived from an EMBL/GenBank/DDBJ whole genome shotgun (WGS) entry which is preliminary data.</text>
</comment>
<dbReference type="GO" id="GO:0016887">
    <property type="term" value="F:ATP hydrolysis activity"/>
    <property type="evidence" value="ECO:0007669"/>
    <property type="project" value="InterPro"/>
</dbReference>
<dbReference type="Proteomes" id="UP000439022">
    <property type="component" value="Unassembled WGS sequence"/>
</dbReference>
<dbReference type="GO" id="GO:0005524">
    <property type="term" value="F:ATP binding"/>
    <property type="evidence" value="ECO:0007669"/>
    <property type="project" value="InterPro"/>
</dbReference>
<dbReference type="SUPFAM" id="SSF52540">
    <property type="entry name" value="P-loop containing nucleoside triphosphate hydrolases"/>
    <property type="match status" value="1"/>
</dbReference>
<dbReference type="InterPro" id="IPR041685">
    <property type="entry name" value="AAA_GajA/Old/RecF-like"/>
</dbReference>
<name>A0A6A8GFG6_9EURY</name>